<dbReference type="AlphaFoldDB" id="A0A1P8Q065"/>
<keyword evidence="1" id="KW-1133">Transmembrane helix</keyword>
<dbReference type="Proteomes" id="UP000187499">
    <property type="component" value="Chromosome"/>
</dbReference>
<evidence type="ECO:0000313" key="2">
    <source>
        <dbReference type="EMBL" id="APX71272.1"/>
    </source>
</evidence>
<dbReference type="RefSeq" id="WP_076613776.1">
    <property type="nucleotide sequence ID" value="NZ_CP019323.1"/>
</dbReference>
<gene>
    <name evidence="2" type="ORF">BTM29_01315</name>
</gene>
<name>A0A1P8Q065_9LACO</name>
<proteinExistence type="predicted"/>
<keyword evidence="1" id="KW-0812">Transmembrane</keyword>
<keyword evidence="1" id="KW-0472">Membrane</keyword>
<sequence length="193" mass="21548">MSIKFGKKINYYPLLITLVISIFVGYLISITSNELKLGIIFGLVCLIVILSIFTVNIDGNHSYWLVTEKGIYYYDYSKFTKRVAAILFPSFTNRLLITFTEINSISLVVGEGMSVPKGIGSEGAVDASFYVVGSALGLFSKGYYLKILLKDDKEVDLPFTSNDVDMRNIGQVVSEIEKQTNKKVTVLRLKSKN</sequence>
<dbReference type="EMBL" id="CP019323">
    <property type="protein sequence ID" value="APX71272.1"/>
    <property type="molecule type" value="Genomic_DNA"/>
</dbReference>
<feature type="transmembrane region" description="Helical" evidence="1">
    <location>
        <begin position="37"/>
        <end position="55"/>
    </location>
</feature>
<reference evidence="3" key="1">
    <citation type="submission" date="2016-12" db="EMBL/GenBank/DDBJ databases">
        <authorList>
            <person name="Jung M.Y."/>
            <person name="Lee S.H."/>
        </authorList>
    </citation>
    <scope>NUCLEOTIDE SEQUENCE [LARGE SCALE GENOMIC DNA]</scope>
    <source>
        <strain evidence="3">WiKim39</strain>
    </source>
</reference>
<evidence type="ECO:0000256" key="1">
    <source>
        <dbReference type="SAM" id="Phobius"/>
    </source>
</evidence>
<accession>A0A1P8Q065</accession>
<organism evidence="2 3">
    <name type="scientific">Companilactobacillus allii</name>
    <dbReference type="NCBI Taxonomy" id="1847728"/>
    <lineage>
        <taxon>Bacteria</taxon>
        <taxon>Bacillati</taxon>
        <taxon>Bacillota</taxon>
        <taxon>Bacilli</taxon>
        <taxon>Lactobacillales</taxon>
        <taxon>Lactobacillaceae</taxon>
        <taxon>Companilactobacillus</taxon>
    </lineage>
</organism>
<keyword evidence="3" id="KW-1185">Reference proteome</keyword>
<protein>
    <submittedName>
        <fullName evidence="2">Uncharacterized protein</fullName>
    </submittedName>
</protein>
<dbReference type="KEGG" id="lalw:BTM29_01315"/>
<dbReference type="STRING" id="1847728.BTM29_01315"/>
<feature type="transmembrane region" description="Helical" evidence="1">
    <location>
        <begin position="12"/>
        <end position="31"/>
    </location>
</feature>
<evidence type="ECO:0000313" key="3">
    <source>
        <dbReference type="Proteomes" id="UP000187499"/>
    </source>
</evidence>
<dbReference type="OrthoDB" id="2325021at2"/>